<evidence type="ECO:0000313" key="7">
    <source>
        <dbReference type="EMBL" id="BAZ03054.1"/>
    </source>
</evidence>
<dbReference type="Pfam" id="PF01061">
    <property type="entry name" value="ABC2_membrane"/>
    <property type="match status" value="1"/>
</dbReference>
<keyword evidence="7" id="KW-0614">Plasmid</keyword>
<proteinExistence type="predicted"/>
<geneLocation type="plasmid" evidence="8">
    <name>Plasmid1 dna</name>
</geneLocation>
<dbReference type="GO" id="GO:0016020">
    <property type="term" value="C:membrane"/>
    <property type="evidence" value="ECO:0007669"/>
    <property type="project" value="UniProtKB-SubCell"/>
</dbReference>
<evidence type="ECO:0000256" key="3">
    <source>
        <dbReference type="ARBA" id="ARBA00022989"/>
    </source>
</evidence>
<gene>
    <name evidence="7" type="ORF">NIES37_70670</name>
</gene>
<organism evidence="7 8">
    <name type="scientific">Tolypothrix tenuis PCC 7101</name>
    <dbReference type="NCBI Taxonomy" id="231146"/>
    <lineage>
        <taxon>Bacteria</taxon>
        <taxon>Bacillati</taxon>
        <taxon>Cyanobacteriota</taxon>
        <taxon>Cyanophyceae</taxon>
        <taxon>Nostocales</taxon>
        <taxon>Tolypothrichaceae</taxon>
        <taxon>Tolypothrix</taxon>
    </lineage>
</organism>
<feature type="transmembrane region" description="Helical" evidence="5">
    <location>
        <begin position="21"/>
        <end position="45"/>
    </location>
</feature>
<dbReference type="KEGG" id="ttq:NIES37_70670"/>
<evidence type="ECO:0000256" key="1">
    <source>
        <dbReference type="ARBA" id="ARBA00004141"/>
    </source>
</evidence>
<name>A0A1Z4NBF1_9CYAN</name>
<protein>
    <submittedName>
        <fullName evidence="7">Putative ABC-2 type transporter, permease protein</fullName>
    </submittedName>
</protein>
<accession>A0A1Z4NBF1</accession>
<dbReference type="RefSeq" id="WP_096584905.1">
    <property type="nucleotide sequence ID" value="NZ_CAWNJS010000002.1"/>
</dbReference>
<feature type="transmembrane region" description="Helical" evidence="5">
    <location>
        <begin position="223"/>
        <end position="244"/>
    </location>
</feature>
<dbReference type="PANTHER" id="PTHR43229">
    <property type="entry name" value="NODULATION PROTEIN J"/>
    <property type="match status" value="1"/>
</dbReference>
<dbReference type="InterPro" id="IPR051784">
    <property type="entry name" value="Nod_factor_ABC_transporter"/>
</dbReference>
<dbReference type="GO" id="GO:0140359">
    <property type="term" value="F:ABC-type transporter activity"/>
    <property type="evidence" value="ECO:0007669"/>
    <property type="project" value="InterPro"/>
</dbReference>
<keyword evidence="2 5" id="KW-0812">Transmembrane</keyword>
<evidence type="ECO:0000259" key="6">
    <source>
        <dbReference type="Pfam" id="PF01061"/>
    </source>
</evidence>
<feature type="domain" description="ABC-2 type transporter transmembrane" evidence="6">
    <location>
        <begin position="5"/>
        <end position="212"/>
    </location>
</feature>
<feature type="transmembrane region" description="Helical" evidence="5">
    <location>
        <begin position="138"/>
        <end position="162"/>
    </location>
</feature>
<comment type="subcellular location">
    <subcellularLocation>
        <location evidence="1">Membrane</location>
        <topology evidence="1">Multi-pass membrane protein</topology>
    </subcellularLocation>
</comment>
<evidence type="ECO:0000313" key="8">
    <source>
        <dbReference type="Proteomes" id="UP000218785"/>
    </source>
</evidence>
<feature type="transmembrane region" description="Helical" evidence="5">
    <location>
        <begin position="110"/>
        <end position="132"/>
    </location>
</feature>
<keyword evidence="4 5" id="KW-0472">Membrane</keyword>
<sequence>MLELFLAELRRSWIVFHRYPFEAIVGIFIFTTFFYGLFLSARYIAGSSFQFGERLDSIVIGYVLWTLVSFIQINIAGELQYEAQTGTLEQIFLSRYSAIKVFLMRTFANLIIQIFIMISILIIIIILTGIRLSFPLSLLLPLATVLMGAYGIAFTIGSIALLFKRVQQMLTIFQFALLFLIATPIENWRSPLYILGQLLPMTPGAELLRDLMARGESLNFSKLIIAFINGGIYFAVGLLIFRFAEHTAKKRGMLSGY</sequence>
<evidence type="ECO:0000256" key="5">
    <source>
        <dbReference type="SAM" id="Phobius"/>
    </source>
</evidence>
<dbReference type="InterPro" id="IPR013525">
    <property type="entry name" value="ABC2_TM"/>
</dbReference>
<feature type="transmembrane region" description="Helical" evidence="5">
    <location>
        <begin position="57"/>
        <end position="76"/>
    </location>
</feature>
<dbReference type="Proteomes" id="UP000218785">
    <property type="component" value="Plasmid plasmid1"/>
</dbReference>
<evidence type="ECO:0000256" key="2">
    <source>
        <dbReference type="ARBA" id="ARBA00022692"/>
    </source>
</evidence>
<keyword evidence="3 5" id="KW-1133">Transmembrane helix</keyword>
<dbReference type="EMBL" id="AP018249">
    <property type="protein sequence ID" value="BAZ03054.1"/>
    <property type="molecule type" value="Genomic_DNA"/>
</dbReference>
<feature type="transmembrane region" description="Helical" evidence="5">
    <location>
        <begin position="169"/>
        <end position="185"/>
    </location>
</feature>
<evidence type="ECO:0000256" key="4">
    <source>
        <dbReference type="ARBA" id="ARBA00023136"/>
    </source>
</evidence>
<keyword evidence="8" id="KW-1185">Reference proteome</keyword>
<reference evidence="7 8" key="1">
    <citation type="submission" date="2017-06" db="EMBL/GenBank/DDBJ databases">
        <title>Genome sequencing of cyanobaciteial culture collection at National Institute for Environmental Studies (NIES).</title>
        <authorList>
            <person name="Hirose Y."/>
            <person name="Shimura Y."/>
            <person name="Fujisawa T."/>
            <person name="Nakamura Y."/>
            <person name="Kawachi M."/>
        </authorList>
    </citation>
    <scope>NUCLEOTIDE SEQUENCE [LARGE SCALE GENOMIC DNA]</scope>
    <source>
        <strain evidence="7 8">NIES-37</strain>
        <plasmid evidence="8">Plasmid1 dna</plasmid>
    </source>
</reference>
<dbReference type="PANTHER" id="PTHR43229:SF6">
    <property type="entry name" value="ABC-TYPE MULTIDRUG TRANSPORT SYSTEM, PERMEASE COMPONENT"/>
    <property type="match status" value="1"/>
</dbReference>
<dbReference type="AlphaFoldDB" id="A0A1Z4NBF1"/>